<organism evidence="1 2">
    <name type="scientific">Pelomonas baiyunensis</name>
    <dbReference type="NCBI Taxonomy" id="3299026"/>
    <lineage>
        <taxon>Bacteria</taxon>
        <taxon>Pseudomonadati</taxon>
        <taxon>Pseudomonadota</taxon>
        <taxon>Betaproteobacteria</taxon>
        <taxon>Burkholderiales</taxon>
        <taxon>Sphaerotilaceae</taxon>
        <taxon>Roseateles</taxon>
    </lineage>
</organism>
<dbReference type="EMBL" id="JBIGIB010000002">
    <property type="protein sequence ID" value="MFG6466307.1"/>
    <property type="molecule type" value="Genomic_DNA"/>
</dbReference>
<dbReference type="RefSeq" id="WP_394382754.1">
    <property type="nucleotide sequence ID" value="NZ_JBIGIB010000002.1"/>
</dbReference>
<sequence length="231" mass="25507">MLQLLNNITHKDLRVVTQRGAQWGDNVMSALITPDEFRSVQAHYPILFQPDGEGGYQAVALFGLEQGQNLFLTADGWDAEYLPLSMQRLPFSIGVTNGELRMMVDMASPRISHGAEGEAVFLPHGGTTDFIENANTVLRTLHEGLEAAPEFMQALVAHELLESVRIEVERPDGSRGELVGFFIIHEERLASLDAATIGLLHEADYLQPIYMAIASLSHLPALIRRHLALNA</sequence>
<keyword evidence="2" id="KW-1185">Reference proteome</keyword>
<comment type="caution">
    <text evidence="1">The sequence shown here is derived from an EMBL/GenBank/DDBJ whole genome shotgun (WGS) entry which is preliminary data.</text>
</comment>
<reference evidence="1 2" key="1">
    <citation type="submission" date="2024-08" db="EMBL/GenBank/DDBJ databases">
        <authorList>
            <person name="Lu H."/>
        </authorList>
    </citation>
    <scope>NUCLEOTIDE SEQUENCE [LARGE SCALE GENOMIC DNA]</scope>
    <source>
        <strain evidence="1 2">BYS87W</strain>
    </source>
</reference>
<dbReference type="Pfam" id="PF07277">
    <property type="entry name" value="SapC"/>
    <property type="match status" value="1"/>
</dbReference>
<dbReference type="InterPro" id="IPR010836">
    <property type="entry name" value="SapC"/>
</dbReference>
<proteinExistence type="predicted"/>
<accession>A0ABW7GWT2</accession>
<name>A0ABW7GWT2_9BURK</name>
<protein>
    <submittedName>
        <fullName evidence="1">SapC family protein</fullName>
    </submittedName>
</protein>
<gene>
    <name evidence="1" type="ORF">ACG01O_06790</name>
</gene>
<dbReference type="Proteomes" id="UP001606303">
    <property type="component" value="Unassembled WGS sequence"/>
</dbReference>
<evidence type="ECO:0000313" key="2">
    <source>
        <dbReference type="Proteomes" id="UP001606303"/>
    </source>
</evidence>
<evidence type="ECO:0000313" key="1">
    <source>
        <dbReference type="EMBL" id="MFG6466307.1"/>
    </source>
</evidence>